<evidence type="ECO:0000256" key="2">
    <source>
        <dbReference type="ARBA" id="ARBA00022528"/>
    </source>
</evidence>
<keyword evidence="5" id="KW-0793">Thylakoid</keyword>
<evidence type="ECO:0000256" key="1">
    <source>
        <dbReference type="ARBA" id="ARBA00004334"/>
    </source>
</evidence>
<dbReference type="InterPro" id="IPR008797">
    <property type="entry name" value="PSII_PsbQ"/>
</dbReference>
<dbReference type="GO" id="GO:0019898">
    <property type="term" value="C:extrinsic component of membrane"/>
    <property type="evidence" value="ECO:0007669"/>
    <property type="project" value="InterPro"/>
</dbReference>
<evidence type="ECO:0000256" key="7">
    <source>
        <dbReference type="ARBA" id="ARBA00035649"/>
    </source>
</evidence>
<dbReference type="SUPFAM" id="SSF101112">
    <property type="entry name" value="Oxygen-evolving enhancer protein 3"/>
    <property type="match status" value="1"/>
</dbReference>
<keyword evidence="4" id="KW-0809">Transit peptide</keyword>
<dbReference type="InterPro" id="IPR023222">
    <property type="entry name" value="PsbQ-like_dom_sf"/>
</dbReference>
<dbReference type="Proteomes" id="UP001190926">
    <property type="component" value="Unassembled WGS sequence"/>
</dbReference>
<keyword evidence="6" id="KW-0472">Membrane</keyword>
<evidence type="ECO:0000256" key="4">
    <source>
        <dbReference type="ARBA" id="ARBA00022946"/>
    </source>
</evidence>
<protein>
    <recommendedName>
        <fullName evidence="10">PQL-like protein</fullName>
    </recommendedName>
</protein>
<comment type="caution">
    <text evidence="8">The sequence shown here is derived from an EMBL/GenBank/DDBJ whole genome shotgun (WGS) entry which is preliminary data.</text>
</comment>
<dbReference type="GO" id="GO:0005509">
    <property type="term" value="F:calcium ion binding"/>
    <property type="evidence" value="ECO:0007669"/>
    <property type="project" value="InterPro"/>
</dbReference>
<keyword evidence="3" id="KW-0934">Plastid</keyword>
<evidence type="ECO:0000313" key="9">
    <source>
        <dbReference type="Proteomes" id="UP001190926"/>
    </source>
</evidence>
<evidence type="ECO:0000256" key="3">
    <source>
        <dbReference type="ARBA" id="ARBA00022640"/>
    </source>
</evidence>
<dbReference type="EMBL" id="SDAM02000556">
    <property type="protein sequence ID" value="KAH6823999.1"/>
    <property type="molecule type" value="Genomic_DNA"/>
</dbReference>
<comment type="similarity">
    <text evidence="7">Belongs to the PsbQ family.</text>
</comment>
<gene>
    <name evidence="8" type="ORF">C2S53_016983</name>
</gene>
<evidence type="ECO:0008006" key="10">
    <source>
        <dbReference type="Google" id="ProtNLM"/>
    </source>
</evidence>
<dbReference type="AlphaFoldDB" id="A0AAD4IZ71"/>
<proteinExistence type="inferred from homology"/>
<dbReference type="Gene3D" id="1.20.120.290">
    <property type="entry name" value="Oxygen-evolving enhancer protein 3 (PsbQ), four-helix up-down bundle"/>
    <property type="match status" value="1"/>
</dbReference>
<keyword evidence="9" id="KW-1185">Reference proteome</keyword>
<dbReference type="PANTHER" id="PTHR33399:SF6">
    <property type="entry name" value="PSBQ-LIKE PROTEIN 3, CHLOROPLASTIC"/>
    <property type="match status" value="1"/>
</dbReference>
<name>A0AAD4IZ71_PERFH</name>
<evidence type="ECO:0000256" key="5">
    <source>
        <dbReference type="ARBA" id="ARBA00023078"/>
    </source>
</evidence>
<organism evidence="8 9">
    <name type="scientific">Perilla frutescens var. hirtella</name>
    <name type="common">Perilla citriodora</name>
    <name type="synonym">Perilla setoyensis</name>
    <dbReference type="NCBI Taxonomy" id="608512"/>
    <lineage>
        <taxon>Eukaryota</taxon>
        <taxon>Viridiplantae</taxon>
        <taxon>Streptophyta</taxon>
        <taxon>Embryophyta</taxon>
        <taxon>Tracheophyta</taxon>
        <taxon>Spermatophyta</taxon>
        <taxon>Magnoliopsida</taxon>
        <taxon>eudicotyledons</taxon>
        <taxon>Gunneridae</taxon>
        <taxon>Pentapetalae</taxon>
        <taxon>asterids</taxon>
        <taxon>lamiids</taxon>
        <taxon>Lamiales</taxon>
        <taxon>Lamiaceae</taxon>
        <taxon>Nepetoideae</taxon>
        <taxon>Elsholtzieae</taxon>
        <taxon>Perilla</taxon>
    </lineage>
</organism>
<evidence type="ECO:0000313" key="8">
    <source>
        <dbReference type="EMBL" id="KAH6823999.1"/>
    </source>
</evidence>
<reference evidence="8 9" key="1">
    <citation type="journal article" date="2021" name="Nat. Commun.">
        <title>Incipient diploidization of the medicinal plant Perilla within 10,000 years.</title>
        <authorList>
            <person name="Zhang Y."/>
            <person name="Shen Q."/>
            <person name="Leng L."/>
            <person name="Zhang D."/>
            <person name="Chen S."/>
            <person name="Shi Y."/>
            <person name="Ning Z."/>
            <person name="Chen S."/>
        </authorList>
    </citation>
    <scope>NUCLEOTIDE SEQUENCE [LARGE SCALE GENOMIC DNA]</scope>
    <source>
        <strain evidence="9">cv. PC099</strain>
    </source>
</reference>
<dbReference type="FunFam" id="1.20.120.290:FF:000004">
    <property type="entry name" value="Oxygen-evolving enhancer protein 3"/>
    <property type="match status" value="1"/>
</dbReference>
<dbReference type="Pfam" id="PF05757">
    <property type="entry name" value="PsbQ"/>
    <property type="match status" value="1"/>
</dbReference>
<dbReference type="PANTHER" id="PTHR33399">
    <property type="entry name" value="OXYGEN-EVOLVING ENHANCER PROTEIN 3-1, CHLOROPLASTIC"/>
    <property type="match status" value="1"/>
</dbReference>
<comment type="subcellular location">
    <subcellularLocation>
        <location evidence="1">Plastid</location>
        <location evidence="1">Chloroplast thylakoid membrane</location>
    </subcellularLocation>
</comment>
<evidence type="ECO:0000256" key="6">
    <source>
        <dbReference type="ARBA" id="ARBA00023136"/>
    </source>
</evidence>
<accession>A0AAD4IZ71</accession>
<keyword evidence="2" id="KW-0150">Chloroplast</keyword>
<sequence length="173" mass="19501">MATPFSLAVRVLHKLNPRPLHPLTKPPSTTSAATRRSSIVLTSLLLSMHTKSAAAAFDFRLTVPDQSLEEAESGIESHARSLIEVKDLLMAESWREAQKQLRKSSALLKQDVYTIIQAKSAADRPRLRKLYAELFNAVTRLDYAARDKDRIKVWECYDTIVLSLRNILSTLLN</sequence>
<dbReference type="GO" id="GO:0009767">
    <property type="term" value="P:photosynthetic electron transport chain"/>
    <property type="evidence" value="ECO:0007669"/>
    <property type="project" value="TreeGrafter"/>
</dbReference>
<dbReference type="GO" id="GO:0009654">
    <property type="term" value="C:photosystem II oxygen evolving complex"/>
    <property type="evidence" value="ECO:0007669"/>
    <property type="project" value="InterPro"/>
</dbReference>
<dbReference type="GO" id="GO:0009535">
    <property type="term" value="C:chloroplast thylakoid membrane"/>
    <property type="evidence" value="ECO:0007669"/>
    <property type="project" value="UniProtKB-SubCell"/>
</dbReference>
<dbReference type="InterPro" id="IPR054099">
    <property type="entry name" value="PSII_PsbQ_pln"/>
</dbReference>